<dbReference type="GO" id="GO:0003777">
    <property type="term" value="F:microtubule motor activity"/>
    <property type="evidence" value="ECO:0007669"/>
    <property type="project" value="InterPro"/>
</dbReference>
<dbReference type="InterPro" id="IPR029329">
    <property type="entry name" value="DUF4472"/>
</dbReference>
<evidence type="ECO:0000259" key="10">
    <source>
        <dbReference type="PROSITE" id="PS50067"/>
    </source>
</evidence>
<keyword evidence="3" id="KW-0547">Nucleotide-binding</keyword>
<sequence length="1041" mass="117489">MLRNKPDWTEKGSRGVGFQTVVHVKSARDKDTKQLVLSRNAVSILKPGRARVEPEDEFVVDAVFGQETTASDVARNAIKPLVTKLVGGENVYVFLFGAAETSKTDLLEGDGEKGGSNLVDLAASELFRALSAKNKDVMDYLATVRDQGQGSRSHQYDFFVESSFAEVYNERCRCLFSPGGRPDELSVAEDENEGYRLQGQVMKTCSDAQELSRDYAKGLSNRDKRMTDIGNSEERTSTVFSISVDQLVPPAYLSQRRQQGGASSSSSSSSEAAAGTQKKHQVHLKSKLTFVNLPGTERLLMDPDVLRAREGVSLNKSLLTFAQCLRRLGSGEMDAGTDFLAEESTLTKLVQDGLGGNANCLMIATLKTDSRNDWQQNIATMRYVSLARRVRNFPCCNDDATRALFKRLRSRLIHLKDQRESLSDHLKDVPAFGDVEAGANYAAKLHQMERLLLEEKERSADVLEECHALQSRLNDSAERDKEVSLEKVNLQEALIKSEEERLEIAKALIDFQVEHNQGIAEAERTKFDLEKRVLELETQVVEREVKEGEHERAQGELKDQAHKLEEEKQNYQAESEKLTDELEPLREKVKALEVENEDFRSKSELYEAALDENRNLRSDNSQKDTQVQELQSEASDLRRELDRLRNDLSLLRLDRDGEQESHVKQLEGLFQEVSELNRFVRLSYTDPESEVVKARGITSPTALSEKSEELLQALEDVQVKRHKTLRTELESVQQRYGDLSRRFRALYRAYRELRYRFEEGEELGSSSTDAVAGQAEGGHVVMHEDDICKGDEPLPPGEAHLRKEILEAEEKIIKLERKLKRQEIMLENTARDQDTRYDEVVEGANYKSVAPPPSLGLSGVPANPAAGQQQQQQQQQQDEGDSQLAMENQRLKKEIEALKSRPPNTPEDRVRRENEVLHAQLQELEGADRTRVQLSMDIVKLKAEIDKLRQGANFGANDLQQQLKEFTMQTQVELETEIASLESRCAMAEEQLNSTNRYWAQASLAYQKEIMRLRTVVGRYDPDSLNGDLNSAMGLAGLPSH</sequence>
<evidence type="ECO:0000313" key="11">
    <source>
        <dbReference type="EMBL" id="QDZ21481.1"/>
    </source>
</evidence>
<evidence type="ECO:0000256" key="8">
    <source>
        <dbReference type="SAM" id="Coils"/>
    </source>
</evidence>
<evidence type="ECO:0000256" key="3">
    <source>
        <dbReference type="ARBA" id="ARBA00022741"/>
    </source>
</evidence>
<dbReference type="Proteomes" id="UP000316726">
    <property type="component" value="Chromosome 5"/>
</dbReference>
<dbReference type="OrthoDB" id="2113965at2759"/>
<dbReference type="GO" id="GO:0008017">
    <property type="term" value="F:microtubule binding"/>
    <property type="evidence" value="ECO:0007669"/>
    <property type="project" value="InterPro"/>
</dbReference>
<dbReference type="Pfam" id="PF00225">
    <property type="entry name" value="Kinesin"/>
    <property type="match status" value="1"/>
</dbReference>
<keyword evidence="6" id="KW-0505">Motor protein</keyword>
<dbReference type="PRINTS" id="PR00380">
    <property type="entry name" value="KINESINHEAVY"/>
</dbReference>
<feature type="coiled-coil region" evidence="8">
    <location>
        <begin position="971"/>
        <end position="998"/>
    </location>
</feature>
<evidence type="ECO:0000256" key="2">
    <source>
        <dbReference type="ARBA" id="ARBA00022490"/>
    </source>
</evidence>
<evidence type="ECO:0000256" key="7">
    <source>
        <dbReference type="PROSITE-ProRule" id="PRU00283"/>
    </source>
</evidence>
<organism evidence="11 12">
    <name type="scientific">Chloropicon primus</name>
    <dbReference type="NCBI Taxonomy" id="1764295"/>
    <lineage>
        <taxon>Eukaryota</taxon>
        <taxon>Viridiplantae</taxon>
        <taxon>Chlorophyta</taxon>
        <taxon>Chloropicophyceae</taxon>
        <taxon>Chloropicales</taxon>
        <taxon>Chloropicaceae</taxon>
        <taxon>Chloropicon</taxon>
    </lineage>
</organism>
<keyword evidence="2" id="KW-0963">Cytoplasm</keyword>
<proteinExistence type="inferred from homology"/>
<dbReference type="SUPFAM" id="SSF52540">
    <property type="entry name" value="P-loop containing nucleoside triphosphate hydrolases"/>
    <property type="match status" value="1"/>
</dbReference>
<dbReference type="PROSITE" id="PS50067">
    <property type="entry name" value="KINESIN_MOTOR_2"/>
    <property type="match status" value="1"/>
</dbReference>
<dbReference type="Gene3D" id="3.40.850.10">
    <property type="entry name" value="Kinesin motor domain"/>
    <property type="match status" value="1"/>
</dbReference>
<feature type="coiled-coil region" evidence="8">
    <location>
        <begin position="798"/>
        <end position="832"/>
    </location>
</feature>
<dbReference type="GO" id="GO:0005737">
    <property type="term" value="C:cytoplasm"/>
    <property type="evidence" value="ECO:0007669"/>
    <property type="project" value="UniProtKB-SubCell"/>
</dbReference>
<dbReference type="GO" id="GO:0007052">
    <property type="term" value="P:mitotic spindle organization"/>
    <property type="evidence" value="ECO:0007669"/>
    <property type="project" value="TreeGrafter"/>
</dbReference>
<dbReference type="InterPro" id="IPR036961">
    <property type="entry name" value="Kinesin_motor_dom_sf"/>
</dbReference>
<feature type="region of interest" description="Disordered" evidence="9">
    <location>
        <begin position="254"/>
        <end position="280"/>
    </location>
</feature>
<dbReference type="InterPro" id="IPR027640">
    <property type="entry name" value="Kinesin-like_fam"/>
</dbReference>
<dbReference type="STRING" id="1764295.A0A5B8MMH7"/>
<gene>
    <name evidence="11" type="ORF">A3770_05p39990</name>
</gene>
<evidence type="ECO:0000256" key="4">
    <source>
        <dbReference type="ARBA" id="ARBA00022840"/>
    </source>
</evidence>
<dbReference type="SMART" id="SM00129">
    <property type="entry name" value="KISc"/>
    <property type="match status" value="1"/>
</dbReference>
<comment type="similarity">
    <text evidence="7">Belongs to the TRAFAC class myosin-kinesin ATPase superfamily. Kinesin family.</text>
</comment>
<dbReference type="PANTHER" id="PTHR47969">
    <property type="entry name" value="CHROMOSOME-ASSOCIATED KINESIN KIF4A-RELATED"/>
    <property type="match status" value="1"/>
</dbReference>
<dbReference type="Gene3D" id="1.10.287.1490">
    <property type="match status" value="1"/>
</dbReference>
<dbReference type="EMBL" id="CP031038">
    <property type="protein sequence ID" value="QDZ21481.1"/>
    <property type="molecule type" value="Genomic_DNA"/>
</dbReference>
<feature type="compositionally biased region" description="Low complexity" evidence="9">
    <location>
        <begin position="262"/>
        <end position="274"/>
    </location>
</feature>
<dbReference type="InterPro" id="IPR001752">
    <property type="entry name" value="Kinesin_motor_dom"/>
</dbReference>
<feature type="compositionally biased region" description="Low complexity" evidence="9">
    <location>
        <begin position="868"/>
        <end position="877"/>
    </location>
</feature>
<dbReference type="GO" id="GO:0005524">
    <property type="term" value="F:ATP binding"/>
    <property type="evidence" value="ECO:0007669"/>
    <property type="project" value="UniProtKB-KW"/>
</dbReference>
<dbReference type="GO" id="GO:0051231">
    <property type="term" value="P:spindle elongation"/>
    <property type="evidence" value="ECO:0007669"/>
    <property type="project" value="TreeGrafter"/>
</dbReference>
<evidence type="ECO:0000256" key="6">
    <source>
        <dbReference type="ARBA" id="ARBA00023175"/>
    </source>
</evidence>
<feature type="region of interest" description="Disordered" evidence="9">
    <location>
        <begin position="845"/>
        <end position="882"/>
    </location>
</feature>
<evidence type="ECO:0000256" key="9">
    <source>
        <dbReference type="SAM" id="MobiDB-lite"/>
    </source>
</evidence>
<comment type="caution">
    <text evidence="7">Lacks conserved residue(s) required for the propagation of feature annotation.</text>
</comment>
<keyword evidence="5 8" id="KW-0175">Coiled coil</keyword>
<protein>
    <submittedName>
        <fullName evidence="11">Kinesin</fullName>
    </submittedName>
</protein>
<evidence type="ECO:0000256" key="1">
    <source>
        <dbReference type="ARBA" id="ARBA00004496"/>
    </source>
</evidence>
<dbReference type="GO" id="GO:0007018">
    <property type="term" value="P:microtubule-based movement"/>
    <property type="evidence" value="ECO:0007669"/>
    <property type="project" value="InterPro"/>
</dbReference>
<dbReference type="InterPro" id="IPR027417">
    <property type="entry name" value="P-loop_NTPase"/>
</dbReference>
<feature type="domain" description="Kinesin motor" evidence="10">
    <location>
        <begin position="17"/>
        <end position="390"/>
    </location>
</feature>
<evidence type="ECO:0000313" key="12">
    <source>
        <dbReference type="Proteomes" id="UP000316726"/>
    </source>
</evidence>
<dbReference type="AlphaFoldDB" id="A0A5B8MMH7"/>
<dbReference type="GO" id="GO:0005875">
    <property type="term" value="C:microtubule associated complex"/>
    <property type="evidence" value="ECO:0007669"/>
    <property type="project" value="TreeGrafter"/>
</dbReference>
<dbReference type="PANTHER" id="PTHR47969:SF15">
    <property type="entry name" value="CHROMOSOME-ASSOCIATED KINESIN KIF4A-RELATED"/>
    <property type="match status" value="1"/>
</dbReference>
<keyword evidence="4" id="KW-0067">ATP-binding</keyword>
<name>A0A5B8MMH7_9CHLO</name>
<reference evidence="11 12" key="1">
    <citation type="submission" date="2018-07" db="EMBL/GenBank/DDBJ databases">
        <title>The complete nuclear genome of the prasinophyte Chloropicon primus (CCMP1205).</title>
        <authorList>
            <person name="Pombert J.-F."/>
            <person name="Otis C."/>
            <person name="Turmel M."/>
            <person name="Lemieux C."/>
        </authorList>
    </citation>
    <scope>NUCLEOTIDE SEQUENCE [LARGE SCALE GENOMIC DNA]</scope>
    <source>
        <strain evidence="11 12">CCMP1205</strain>
    </source>
</reference>
<evidence type="ECO:0000256" key="5">
    <source>
        <dbReference type="ARBA" id="ARBA00023054"/>
    </source>
</evidence>
<feature type="coiled-coil region" evidence="8">
    <location>
        <begin position="488"/>
        <end position="654"/>
    </location>
</feature>
<accession>A0A5B8MMH7</accession>
<keyword evidence="12" id="KW-1185">Reference proteome</keyword>
<dbReference type="Pfam" id="PF14739">
    <property type="entry name" value="DUF4472"/>
    <property type="match status" value="1"/>
</dbReference>
<comment type="subcellular location">
    <subcellularLocation>
        <location evidence="1">Cytoplasm</location>
    </subcellularLocation>
</comment>